<gene>
    <name evidence="2" type="ORF">FME64_30950</name>
</gene>
<reference evidence="2" key="2">
    <citation type="journal article" date="2021" name="J. Invertebr. Pathol.">
        <title>Molecular characterization of a Bacillus thuringiensis strain from Argentina, toxic against Lepidoptera and Coleoptera, based on its whole-genome and Cry protein analysis.</title>
        <authorList>
            <person name="Nicolas Lazarte J."/>
            <person name="Pia Valacco M."/>
            <person name="Moreno S."/>
            <person name="Salerno G.L."/>
            <person name="Beron C.M."/>
        </authorList>
    </citation>
    <scope>NUCLEOTIDE SEQUENCE</scope>
    <source>
        <strain evidence="2">FCC7</strain>
    </source>
</reference>
<dbReference type="SUPFAM" id="SSF143422">
    <property type="entry name" value="Transposase IS200-like"/>
    <property type="match status" value="1"/>
</dbReference>
<accession>A0AAW4I0F7</accession>
<evidence type="ECO:0000313" key="3">
    <source>
        <dbReference type="Proteomes" id="UP000775627"/>
    </source>
</evidence>
<protein>
    <recommendedName>
        <fullName evidence="1">Transposase IS200-like domain-containing protein</fullName>
    </recommendedName>
</protein>
<dbReference type="GO" id="GO:0004803">
    <property type="term" value="F:transposase activity"/>
    <property type="evidence" value="ECO:0007669"/>
    <property type="project" value="InterPro"/>
</dbReference>
<dbReference type="AlphaFoldDB" id="A0AAW4I0F7"/>
<dbReference type="Proteomes" id="UP000775627">
    <property type="component" value="Unassembled WGS sequence"/>
</dbReference>
<organism evidence="2 3">
    <name type="scientific">Bacillus thuringiensis</name>
    <dbReference type="NCBI Taxonomy" id="1428"/>
    <lineage>
        <taxon>Bacteria</taxon>
        <taxon>Bacillati</taxon>
        <taxon>Bacillota</taxon>
        <taxon>Bacilli</taxon>
        <taxon>Bacillales</taxon>
        <taxon>Bacillaceae</taxon>
        <taxon>Bacillus</taxon>
        <taxon>Bacillus cereus group</taxon>
    </lineage>
</organism>
<evidence type="ECO:0000313" key="2">
    <source>
        <dbReference type="EMBL" id="MBN9901664.1"/>
    </source>
</evidence>
<dbReference type="GO" id="GO:0006313">
    <property type="term" value="P:DNA transposition"/>
    <property type="evidence" value="ECO:0007669"/>
    <property type="project" value="InterPro"/>
</dbReference>
<evidence type="ECO:0000259" key="1">
    <source>
        <dbReference type="Pfam" id="PF01797"/>
    </source>
</evidence>
<proteinExistence type="predicted"/>
<dbReference type="GO" id="GO:0003677">
    <property type="term" value="F:DNA binding"/>
    <property type="evidence" value="ECO:0007669"/>
    <property type="project" value="InterPro"/>
</dbReference>
<comment type="caution">
    <text evidence="2">The sequence shown here is derived from an EMBL/GenBank/DDBJ whole genome shotgun (WGS) entry which is preliminary data.</text>
</comment>
<dbReference type="Pfam" id="PF01797">
    <property type="entry name" value="Y1_Tnp"/>
    <property type="match status" value="1"/>
</dbReference>
<reference evidence="2" key="1">
    <citation type="submission" date="2019-07" db="EMBL/GenBank/DDBJ databases">
        <authorList>
            <person name="Lazarte J.N."/>
            <person name="Poliero A."/>
            <person name="Beron C."/>
        </authorList>
    </citation>
    <scope>NUCLEOTIDE SEQUENCE</scope>
    <source>
        <strain evidence="2">FCC7</strain>
    </source>
</reference>
<dbReference type="Gene3D" id="3.30.70.1290">
    <property type="entry name" value="Transposase IS200-like"/>
    <property type="match status" value="1"/>
</dbReference>
<dbReference type="EMBL" id="VIXF01000009">
    <property type="protein sequence ID" value="MBN9901664.1"/>
    <property type="molecule type" value="Genomic_DNA"/>
</dbReference>
<sequence length="107" mass="12529">MSVISFNSFWGSIYGAFFIRNILDDDIPGYTKDVFDRVSENYNITLVEWNQHVDHVHIQFRPHPNTELKNSLMPTSTSSRPLERNFPPVKRIFGKSGQKLFENQIKK</sequence>
<name>A0AAW4I0F7_BACTU</name>
<feature type="domain" description="Transposase IS200-like" evidence="1">
    <location>
        <begin position="20"/>
        <end position="93"/>
    </location>
</feature>
<dbReference type="InterPro" id="IPR002686">
    <property type="entry name" value="Transposase_17"/>
</dbReference>
<dbReference type="InterPro" id="IPR036515">
    <property type="entry name" value="Transposase_17_sf"/>
</dbReference>